<dbReference type="PANTHER" id="PTHR33362">
    <property type="entry name" value="SIALIC ACID TRAP TRANSPORTER PERMEASE PROTEIN SIAT-RELATED"/>
    <property type="match status" value="1"/>
</dbReference>
<keyword evidence="3" id="KW-1003">Cell membrane</keyword>
<dbReference type="AlphaFoldDB" id="A0A1E3GYE0"/>
<dbReference type="GO" id="GO:0022857">
    <property type="term" value="F:transmembrane transporter activity"/>
    <property type="evidence" value="ECO:0007669"/>
    <property type="project" value="UniProtKB-UniRule"/>
</dbReference>
<organism evidence="13 14">
    <name type="scientific">Methylobrevis pamukkalensis</name>
    <dbReference type="NCBI Taxonomy" id="1439726"/>
    <lineage>
        <taxon>Bacteria</taxon>
        <taxon>Pseudomonadati</taxon>
        <taxon>Pseudomonadota</taxon>
        <taxon>Alphaproteobacteria</taxon>
        <taxon>Hyphomicrobiales</taxon>
        <taxon>Pleomorphomonadaceae</taxon>
        <taxon>Methylobrevis</taxon>
    </lineage>
</organism>
<evidence type="ECO:0000259" key="11">
    <source>
        <dbReference type="Pfam" id="PF04290"/>
    </source>
</evidence>
<feature type="domain" description="Tripartite ATP-independent periplasmic transporters DctQ component" evidence="11">
    <location>
        <begin position="42"/>
        <end position="174"/>
    </location>
</feature>
<keyword evidence="4 8" id="KW-0997">Cell inner membrane</keyword>
<gene>
    <name evidence="13" type="primary">siaT_4</name>
    <name evidence="13" type="ORF">A6302_03618</name>
</gene>
<feature type="region of interest" description="Disordered" evidence="9">
    <location>
        <begin position="404"/>
        <end position="424"/>
    </location>
</feature>
<evidence type="ECO:0000256" key="3">
    <source>
        <dbReference type="ARBA" id="ARBA00022475"/>
    </source>
</evidence>
<feature type="transmembrane region" description="Helical" evidence="10">
    <location>
        <begin position="25"/>
        <end position="45"/>
    </location>
</feature>
<protein>
    <submittedName>
        <fullName evidence="13">Sialic acid TRAP transporter permease protein SiaT</fullName>
    </submittedName>
</protein>
<dbReference type="PATRIC" id="fig|1439726.3.peg.3813"/>
<evidence type="ECO:0000259" key="12">
    <source>
        <dbReference type="Pfam" id="PF06808"/>
    </source>
</evidence>
<dbReference type="EMBL" id="MCRJ01000111">
    <property type="protein sequence ID" value="ODN69080.1"/>
    <property type="molecule type" value="Genomic_DNA"/>
</dbReference>
<evidence type="ECO:0000256" key="2">
    <source>
        <dbReference type="ARBA" id="ARBA00022448"/>
    </source>
</evidence>
<feature type="transmembrane region" description="Helical" evidence="10">
    <location>
        <begin position="65"/>
        <end position="83"/>
    </location>
</feature>
<evidence type="ECO:0000256" key="8">
    <source>
        <dbReference type="RuleBase" id="RU369079"/>
    </source>
</evidence>
<accession>A0A1E3GYE0</accession>
<feature type="transmembrane region" description="Helical" evidence="10">
    <location>
        <begin position="257"/>
        <end position="277"/>
    </location>
</feature>
<feature type="domain" description="TRAP C4-dicarboxylate transport system permease DctM subunit" evidence="12">
    <location>
        <begin position="253"/>
        <end position="397"/>
    </location>
</feature>
<reference evidence="13 14" key="1">
    <citation type="submission" date="2016-07" db="EMBL/GenBank/DDBJ databases">
        <title>Draft Genome Sequence of Methylobrevis pamukkalensis PK2.</title>
        <authorList>
            <person name="Vasilenko O.V."/>
            <person name="Doronina N.V."/>
            <person name="Shmareva M.N."/>
            <person name="Tarlachkov S.V."/>
            <person name="Mustakhimov I."/>
            <person name="Trotsenko Y.A."/>
        </authorList>
    </citation>
    <scope>NUCLEOTIDE SEQUENCE [LARGE SCALE GENOMIC DNA]</scope>
    <source>
        <strain evidence="13 14">PK2</strain>
    </source>
</reference>
<evidence type="ECO:0000256" key="4">
    <source>
        <dbReference type="ARBA" id="ARBA00022519"/>
    </source>
</evidence>
<dbReference type="GO" id="GO:0005886">
    <property type="term" value="C:plasma membrane"/>
    <property type="evidence" value="ECO:0007669"/>
    <property type="project" value="UniProtKB-SubCell"/>
</dbReference>
<evidence type="ECO:0000313" key="13">
    <source>
        <dbReference type="EMBL" id="ODN69080.1"/>
    </source>
</evidence>
<dbReference type="InterPro" id="IPR055348">
    <property type="entry name" value="DctQ"/>
</dbReference>
<evidence type="ECO:0000256" key="5">
    <source>
        <dbReference type="ARBA" id="ARBA00022692"/>
    </source>
</evidence>
<comment type="function">
    <text evidence="8">Part of the tripartite ATP-independent periplasmic (TRAP) transport system.</text>
</comment>
<keyword evidence="7 10" id="KW-0472">Membrane</keyword>
<evidence type="ECO:0000256" key="7">
    <source>
        <dbReference type="ARBA" id="ARBA00023136"/>
    </source>
</evidence>
<feature type="region of interest" description="Disordered" evidence="9">
    <location>
        <begin position="182"/>
        <end position="232"/>
    </location>
</feature>
<evidence type="ECO:0000256" key="6">
    <source>
        <dbReference type="ARBA" id="ARBA00022989"/>
    </source>
</evidence>
<feature type="transmembrane region" description="Helical" evidence="10">
    <location>
        <begin position="104"/>
        <end position="125"/>
    </location>
</feature>
<keyword evidence="5 10" id="KW-0812">Transmembrane</keyword>
<dbReference type="PANTHER" id="PTHR33362:SF5">
    <property type="entry name" value="C4-DICARBOXYLATE TRAP TRANSPORTER LARGE PERMEASE PROTEIN DCTM"/>
    <property type="match status" value="1"/>
</dbReference>
<evidence type="ECO:0000256" key="9">
    <source>
        <dbReference type="SAM" id="MobiDB-lite"/>
    </source>
</evidence>
<dbReference type="InterPro" id="IPR004681">
    <property type="entry name" value="TRAP_DctM"/>
</dbReference>
<sequence>MTDDNNAKGQAGTASLAGLLGATAFAARGLAIVGGLIIIAAAALICVEVFVRKILGSSTGVTDELCSYALAIGSTLAFPYCLVERAHIRVDSFTRLMPARLQAVIDLVALAALTGFFSLVAWYAVDTAWVSFMRDSRALTQLRTPLALPQALWAAAHVAFVPTGAVLLLIAATRLARGDRAAVMPSPAPGPVPMKHPRRKAARHDPGHAHPSRPLHRSQPARGRQHGAARGCAHQDLQLPAADLRTRRRRWMTSTSFILLAIPLYIMMGEVLLRSGMAERMYGAMSCWLSWLPGGLMHSNFASCGLFAATSGTSVATAATVGTVAIPEIERHGYDRRLFLGTLAAGGTVGILIPPSTNMILYGLLTDTSIPKLYLAGFVPGALLVLLFMATTLLVCRIYPARAAGASPSPGRTAGARCRPSSRR</sequence>
<keyword evidence="14" id="KW-1185">Reference proteome</keyword>
<feature type="transmembrane region" description="Helical" evidence="10">
    <location>
        <begin position="151"/>
        <end position="172"/>
    </location>
</feature>
<keyword evidence="2 8" id="KW-0813">Transport</keyword>
<proteinExistence type="predicted"/>
<dbReference type="Pfam" id="PF06808">
    <property type="entry name" value="DctM"/>
    <property type="match status" value="1"/>
</dbReference>
<dbReference type="InterPro" id="IPR010656">
    <property type="entry name" value="DctM"/>
</dbReference>
<feature type="transmembrane region" description="Helical" evidence="10">
    <location>
        <begin position="297"/>
        <end position="326"/>
    </location>
</feature>
<feature type="transmembrane region" description="Helical" evidence="10">
    <location>
        <begin position="338"/>
        <end position="361"/>
    </location>
</feature>
<evidence type="ECO:0000256" key="1">
    <source>
        <dbReference type="ARBA" id="ARBA00004429"/>
    </source>
</evidence>
<comment type="subcellular location">
    <subcellularLocation>
        <location evidence="1 8">Cell inner membrane</location>
        <topology evidence="1 8">Multi-pass membrane protein</topology>
    </subcellularLocation>
</comment>
<dbReference type="Pfam" id="PF04290">
    <property type="entry name" value="DctQ"/>
    <property type="match status" value="1"/>
</dbReference>
<evidence type="ECO:0000313" key="14">
    <source>
        <dbReference type="Proteomes" id="UP000094622"/>
    </source>
</evidence>
<evidence type="ECO:0000256" key="10">
    <source>
        <dbReference type="SAM" id="Phobius"/>
    </source>
</evidence>
<dbReference type="Proteomes" id="UP000094622">
    <property type="component" value="Unassembled WGS sequence"/>
</dbReference>
<name>A0A1E3GYE0_9HYPH</name>
<comment type="caution">
    <text evidence="13">The sequence shown here is derived from an EMBL/GenBank/DDBJ whole genome shotgun (WGS) entry which is preliminary data.</text>
</comment>
<feature type="transmembrane region" description="Helical" evidence="10">
    <location>
        <begin position="373"/>
        <end position="396"/>
    </location>
</feature>
<keyword evidence="6 10" id="KW-1133">Transmembrane helix</keyword>